<evidence type="ECO:0000259" key="10">
    <source>
        <dbReference type="PROSITE" id="PS50268"/>
    </source>
</evidence>
<sequence length="1771" mass="199321">PELSSQATITIKVSDVNDNSPQCPAVNTFAVSDDNEVGVTFDNVIATDPDEGLNSSLIYRLQVEDVNFALRNNGELIVKKKLSDKGNRRESRLSVVVLDQNGGPQARATTCSIQILVIKVKSKVKFLEPVDRIVRIDNKCSTGCLLKSLNATNVAKWEIELSDISNNFEILNNTLQTSQHFNASMISDGRTLTVAALDNDERKKQITFIIRTSVLPELNHSNKTIIVRTSRVLPIGSQVITLSKNESKGTFWHLKNTTDAFHLDSKTSILYLTANLRQTHASSYFLEILEWIPPNYSYSKQHNVYIEIEPTNLYWPKFSNCPRFFTVKENEQTGSVIGEVKAEETDATSDVHLSYSIIQDSSGSFSIDSHSAELLLTRSLHDQQGQLLSFLIVEAEDNFPDIKKRKRSNCVVFISIEDINDHQPKFLSSNNVTINDNFVDGDIIHYVVAVDADFGDNGRITYTLSEETSNSIFKIDPKSGALQLLHRFNGEKHLRVRASDNGNPPKYAEVNLSVKFDSRHRRWKFFQQQEYNFYVNDTTASETILHDFSRNKKNWQYLQLFPYFISENDPLQLSESGKLLLQKGVTSGKYTYLLIASKSQRLIDWTWIKLTVTSDNKYPPRISSSSCGNLTIRENIATEHLTRIYAWDQDDSADSTIFYRIIAGNEKSVFYLNSSTGLLSCHELDRERQSEYFLVITAEDQGLLKRADTCTLRVLVTDENDNVPIFNENTPKFIEINDNIEVGDILTELTAKDDDANSNGKVTYSITDDSSGLLDIRPDSGEIIFARNYPLPNGKYIVKIKAEDHGNSRVLSSERDIDLFVKRFKFHEQSMEPQFLSEQYVGFINEGEPRGQFALQVRSWNSLPEDSPLAYSIVSGNMDSAFGIDEEGRIITAQELDYEINNNYNLKVIQMSSNFKNTPETDVFIRGQKIFYLLNFRHIVNRNDNIPSFPVLKPFTVSESANYGTLVATVSAKDVDVDTQLEYSLLSCDHLFEIDPFSGKVFLIGKLDYEIEKEHNIEIQVTDGENVSRTTLRILVKDANDNEPKFEEDFYLIHVSSDIQLNSIIAKIHADDPDTGLAGSVQYGLLPNSSSKFKIDHESGDLIVVEKLTDQSVYHLTILASDQGEPPLSSVCLARIDVGGEEFSRKPIRFTNKSFNFAIPENTHPHVGFGKLTLIDIASTSVTLKIQPPEVANIFGILNDGSIFLKQAISASLQNEFEFEVEALSPLASANSSAKVSINVMDHNDNVPYFIEKVDQIIIDKKMNTNDVLTKFVAGDNDKGDNARISYQILSGNDYGMFHLNSSSGELYLTKTIGDEEILSNATFSDLILTASDNGNPSKWNWTTVSVKLHVDYTSIKSPFFIVSQYEIHVFEDTPKGSIILRSKAVNKLGIHGDNWTYALKDNDESFGCNKSSGYIMLMKRLDFELQQRYEFILSVVDDQDRSAFASVKVIVHGVDEYPPVFMKRDYVLQIPKNSQVGQRVGIISALDQDFGVGGKIRYEIQGNAAKYLSIDADTGQVALSREIDFGIINSNNITYDELVVIASSSQTQSTRTKVLIQVYSVSKGNISVIRDLSQRSPKFECQRQFALSSSSFSDRSKVIHFCFHSKYKVLYQNLDNSSYLISYLFTFKQNLTFYFMQNLPASNTNFGYCATKLLSKRPLESQTVHHSIPHSMPDSGIDLDDLSATSSVTEYLNQIGVTPNKYFDSNESSNKERVTGYLEAINNDSEINDLIYAKVDEILSPASQMNVSLSSDSSIDISSFTVSTNCFFIY</sequence>
<keyword evidence="8" id="KW-0325">Glycoprotein</keyword>
<dbReference type="Gene3D" id="2.60.40.60">
    <property type="entry name" value="Cadherins"/>
    <property type="match status" value="12"/>
</dbReference>
<keyword evidence="7" id="KW-0472">Membrane</keyword>
<feature type="domain" description="Cadherin" evidence="10">
    <location>
        <begin position="23"/>
        <end position="131"/>
    </location>
</feature>
<evidence type="ECO:0000313" key="12">
    <source>
        <dbReference type="Proteomes" id="UP000276776"/>
    </source>
</evidence>
<feature type="domain" description="Cadherin" evidence="10">
    <location>
        <begin position="836"/>
        <end position="949"/>
    </location>
</feature>
<feature type="domain" description="Cadherin" evidence="10">
    <location>
        <begin position="1463"/>
        <end position="1580"/>
    </location>
</feature>
<dbReference type="PROSITE" id="PS00232">
    <property type="entry name" value="CADHERIN_1"/>
    <property type="match status" value="5"/>
</dbReference>
<reference evidence="13" key="1">
    <citation type="submission" date="2016-04" db="UniProtKB">
        <authorList>
            <consortium name="WormBaseParasite"/>
        </authorList>
    </citation>
    <scope>IDENTIFICATION</scope>
</reference>
<name>A0A0N5D4X6_THECL</name>
<evidence type="ECO:0000256" key="6">
    <source>
        <dbReference type="ARBA" id="ARBA00022989"/>
    </source>
</evidence>
<feature type="domain" description="Cadherin" evidence="10">
    <location>
        <begin position="1251"/>
        <end position="1361"/>
    </location>
</feature>
<feature type="domain" description="Cadherin" evidence="10">
    <location>
        <begin position="949"/>
        <end position="1046"/>
    </location>
</feature>
<accession>A0A0N5D4X6</accession>
<evidence type="ECO:0000256" key="1">
    <source>
        <dbReference type="ARBA" id="ARBA00004167"/>
    </source>
</evidence>
<evidence type="ECO:0000256" key="2">
    <source>
        <dbReference type="ARBA" id="ARBA00022692"/>
    </source>
</evidence>
<dbReference type="CDD" id="cd11304">
    <property type="entry name" value="Cadherin_repeat"/>
    <property type="match status" value="11"/>
</dbReference>
<dbReference type="PRINTS" id="PR00205">
    <property type="entry name" value="CADHERIN"/>
</dbReference>
<keyword evidence="2" id="KW-0812">Transmembrane</keyword>
<dbReference type="PANTHER" id="PTHR24028:SF328">
    <property type="entry name" value="CADHERIN-3"/>
    <property type="match status" value="1"/>
</dbReference>
<dbReference type="GO" id="GO:0005509">
    <property type="term" value="F:calcium ion binding"/>
    <property type="evidence" value="ECO:0007669"/>
    <property type="project" value="UniProtKB-UniRule"/>
</dbReference>
<feature type="domain" description="Cadherin" evidence="10">
    <location>
        <begin position="1047"/>
        <end position="1149"/>
    </location>
</feature>
<dbReference type="SMART" id="SM00112">
    <property type="entry name" value="CA"/>
    <property type="match status" value="12"/>
</dbReference>
<proteinExistence type="predicted"/>
<dbReference type="InterPro" id="IPR050174">
    <property type="entry name" value="Protocadherin/Cadherin-CA"/>
</dbReference>
<keyword evidence="6" id="KW-1133">Transmembrane helix</keyword>
<gene>
    <name evidence="11" type="ORF">TCLT_LOCUS8026</name>
</gene>
<feature type="domain" description="Cadherin" evidence="10">
    <location>
        <begin position="319"/>
        <end position="426"/>
    </location>
</feature>
<feature type="domain" description="Cadherin" evidence="10">
    <location>
        <begin position="1362"/>
        <end position="1462"/>
    </location>
</feature>
<evidence type="ECO:0000256" key="9">
    <source>
        <dbReference type="PROSITE-ProRule" id="PRU00043"/>
    </source>
</evidence>
<dbReference type="EMBL" id="UYYF01004572">
    <property type="protein sequence ID" value="VDN05543.1"/>
    <property type="molecule type" value="Genomic_DNA"/>
</dbReference>
<dbReference type="OrthoDB" id="6252479at2759"/>
<dbReference type="GO" id="GO:0007156">
    <property type="term" value="P:homophilic cell adhesion via plasma membrane adhesion molecules"/>
    <property type="evidence" value="ECO:0007669"/>
    <property type="project" value="InterPro"/>
</dbReference>
<protein>
    <submittedName>
        <fullName evidence="13">Cadherin</fullName>
    </submittedName>
</protein>
<dbReference type="PROSITE" id="PS50268">
    <property type="entry name" value="CADHERIN_2"/>
    <property type="match status" value="12"/>
</dbReference>
<evidence type="ECO:0000256" key="4">
    <source>
        <dbReference type="ARBA" id="ARBA00022837"/>
    </source>
</evidence>
<keyword evidence="5" id="KW-0130">Cell adhesion</keyword>
<reference evidence="11 12" key="2">
    <citation type="submission" date="2018-11" db="EMBL/GenBank/DDBJ databases">
        <authorList>
            <consortium name="Pathogen Informatics"/>
        </authorList>
    </citation>
    <scope>NUCLEOTIDE SEQUENCE [LARGE SCALE GENOMIC DNA]</scope>
</reference>
<dbReference type="FunFam" id="2.60.40.60:FF:000116">
    <property type="entry name" value="Dachsous cadherin-related 2"/>
    <property type="match status" value="1"/>
</dbReference>
<dbReference type="OMA" id="ETHARYE"/>
<dbReference type="InterPro" id="IPR015919">
    <property type="entry name" value="Cadherin-like_sf"/>
</dbReference>
<evidence type="ECO:0000256" key="3">
    <source>
        <dbReference type="ARBA" id="ARBA00022737"/>
    </source>
</evidence>
<keyword evidence="12" id="KW-1185">Reference proteome</keyword>
<evidence type="ECO:0000313" key="11">
    <source>
        <dbReference type="EMBL" id="VDN05543.1"/>
    </source>
</evidence>
<evidence type="ECO:0000256" key="5">
    <source>
        <dbReference type="ARBA" id="ARBA00022889"/>
    </source>
</evidence>
<evidence type="ECO:0000313" key="13">
    <source>
        <dbReference type="WBParaSite" id="TCLT_0000803701-mRNA-1"/>
    </source>
</evidence>
<feature type="domain" description="Cadherin" evidence="10">
    <location>
        <begin position="426"/>
        <end position="526"/>
    </location>
</feature>
<organism evidence="13">
    <name type="scientific">Thelazia callipaeda</name>
    <name type="common">Oriental eyeworm</name>
    <name type="synonym">Parasitic nematode</name>
    <dbReference type="NCBI Taxonomy" id="103827"/>
    <lineage>
        <taxon>Eukaryota</taxon>
        <taxon>Metazoa</taxon>
        <taxon>Ecdysozoa</taxon>
        <taxon>Nematoda</taxon>
        <taxon>Chromadorea</taxon>
        <taxon>Rhabditida</taxon>
        <taxon>Spirurina</taxon>
        <taxon>Spiruromorpha</taxon>
        <taxon>Thelazioidea</taxon>
        <taxon>Thelaziidae</taxon>
        <taxon>Thelazia</taxon>
    </lineage>
</organism>
<dbReference type="InterPro" id="IPR020894">
    <property type="entry name" value="Cadherin_CS"/>
</dbReference>
<dbReference type="InterPro" id="IPR002126">
    <property type="entry name" value="Cadherin-like_dom"/>
</dbReference>
<dbReference type="PANTHER" id="PTHR24028">
    <property type="entry name" value="CADHERIN-87A"/>
    <property type="match status" value="1"/>
</dbReference>
<evidence type="ECO:0000256" key="7">
    <source>
        <dbReference type="ARBA" id="ARBA00023136"/>
    </source>
</evidence>
<dbReference type="STRING" id="103827.A0A0N5D4X6"/>
<keyword evidence="3" id="KW-0677">Repeat</keyword>
<dbReference type="Proteomes" id="UP000276776">
    <property type="component" value="Unassembled WGS sequence"/>
</dbReference>
<comment type="subcellular location">
    <subcellularLocation>
        <location evidence="1">Membrane</location>
        <topology evidence="1">Single-pass membrane protein</topology>
    </subcellularLocation>
</comment>
<feature type="domain" description="Cadherin" evidence="10">
    <location>
        <begin position="1151"/>
        <end position="1250"/>
    </location>
</feature>
<keyword evidence="4 9" id="KW-0106">Calcium</keyword>
<feature type="domain" description="Cadherin" evidence="10">
    <location>
        <begin position="728"/>
        <end position="835"/>
    </location>
</feature>
<dbReference type="WBParaSite" id="TCLT_0000803701-mRNA-1">
    <property type="protein sequence ID" value="TCLT_0000803701-mRNA-1"/>
    <property type="gene ID" value="TCLT_0000803701"/>
</dbReference>
<feature type="domain" description="Cadherin" evidence="10">
    <location>
        <begin position="624"/>
        <end position="726"/>
    </location>
</feature>
<dbReference type="GO" id="GO:0005886">
    <property type="term" value="C:plasma membrane"/>
    <property type="evidence" value="ECO:0007669"/>
    <property type="project" value="InterPro"/>
</dbReference>
<dbReference type="Pfam" id="PF00028">
    <property type="entry name" value="Cadherin"/>
    <property type="match status" value="10"/>
</dbReference>
<dbReference type="SUPFAM" id="SSF49313">
    <property type="entry name" value="Cadherin-like"/>
    <property type="match status" value="12"/>
</dbReference>
<evidence type="ECO:0000256" key="8">
    <source>
        <dbReference type="ARBA" id="ARBA00023180"/>
    </source>
</evidence>